<dbReference type="GO" id="GO:0016485">
    <property type="term" value="P:protein processing"/>
    <property type="evidence" value="ECO:0007669"/>
    <property type="project" value="TreeGrafter"/>
</dbReference>
<keyword evidence="2 8" id="KW-0645">Protease</keyword>
<keyword evidence="13" id="KW-1185">Reference proteome</keyword>
<evidence type="ECO:0000259" key="11">
    <source>
        <dbReference type="PROSITE" id="PS51829"/>
    </source>
</evidence>
<evidence type="ECO:0000256" key="7">
    <source>
        <dbReference type="PIRSR" id="PIRSR615500-1"/>
    </source>
</evidence>
<proteinExistence type="inferred from homology"/>
<evidence type="ECO:0000256" key="4">
    <source>
        <dbReference type="ARBA" id="ARBA00022801"/>
    </source>
</evidence>
<evidence type="ECO:0000256" key="6">
    <source>
        <dbReference type="ARBA" id="ARBA00022837"/>
    </source>
</evidence>
<reference evidence="12 13" key="1">
    <citation type="journal article" date="2014" name="Int. J. Syst. Evol. Microbiol.">
        <title>Complete genome sequence of Corynebacterium casei LMG S-19264T (=DSM 44701T), isolated from a smear-ripened cheese.</title>
        <authorList>
            <consortium name="US DOE Joint Genome Institute (JGI-PGF)"/>
            <person name="Walter F."/>
            <person name="Albersmeier A."/>
            <person name="Kalinowski J."/>
            <person name="Ruckert C."/>
        </authorList>
    </citation>
    <scope>NUCLEOTIDE SEQUENCE [LARGE SCALE GENOMIC DNA]</scope>
    <source>
        <strain evidence="12 13">NBRC 110095</strain>
    </source>
</reference>
<keyword evidence="5 8" id="KW-0720">Serine protease</keyword>
<keyword evidence="3 10" id="KW-0732">Signal</keyword>
<feature type="active site" description="Charge relay system" evidence="7 8">
    <location>
        <position position="413"/>
    </location>
</feature>
<dbReference type="Proteomes" id="UP001156870">
    <property type="component" value="Unassembled WGS sequence"/>
</dbReference>
<evidence type="ECO:0000256" key="9">
    <source>
        <dbReference type="SAM" id="MobiDB-lite"/>
    </source>
</evidence>
<dbReference type="RefSeq" id="WP_232592265.1">
    <property type="nucleotide sequence ID" value="NZ_BSPD01000020.1"/>
</dbReference>
<dbReference type="PROSITE" id="PS51892">
    <property type="entry name" value="SUBTILASE"/>
    <property type="match status" value="1"/>
</dbReference>
<evidence type="ECO:0000256" key="1">
    <source>
        <dbReference type="ARBA" id="ARBA00005325"/>
    </source>
</evidence>
<feature type="signal peptide" evidence="10">
    <location>
        <begin position="1"/>
        <end position="25"/>
    </location>
</feature>
<evidence type="ECO:0000313" key="13">
    <source>
        <dbReference type="Proteomes" id="UP001156870"/>
    </source>
</evidence>
<dbReference type="Pfam" id="PF01483">
    <property type="entry name" value="P_proprotein"/>
    <property type="match status" value="1"/>
</dbReference>
<accession>A0AA37T4K6</accession>
<dbReference type="InterPro" id="IPR034182">
    <property type="entry name" value="Kexin/furin"/>
</dbReference>
<sequence length="673" mass="72246">MMKHNSKLLPLVSACLMGMATLANAQETPKYADLFSDAEEYRNSDPLYFMQWHLENTGQSAEADNGGDEGNDVNTFGAHFTYRVLGESVNVAVVDSGLAINHEDFEGNILPGRSRNYVDGASDPTDPTPPSSEEGGDHGTSVAGLIAARGFNEKGGRGVAPLAKLMGFNWLENQSSEGWLETHGGEGVTDDALVINQSYGFSPIWPVNFDSIDNLTEENHLADVTTDANNGRGIVFVKSAGNSFRYLRNVASVFKFEIEGASSGSLPWWCSWVPSNPQCQASSTYVPDFIFSADSRDSNKTQVNSLPAQIAATEPSNASFYHTTISALSAAESEDENGNKTGDLISSYSTVGSSVWISAHGGEFGDANPAMVTTDIEGCASGYARNGQDTDFNDSSHPDNPDCNYTSTFNGTSSAAPVASGVFALVFDANPNLTWRDAKDILAKTATKVGENFEPITVETGSGEFVAEPGWLKNAAGYDFHNWYGFGRADATAAVEMALSDDYQPLPVLQITDFVEFTGSDATIPEGPEGVSQSLTITDALTVEAVQVKLSIRHGRDADLAVELISPAGTSSMVVTPRSMLVLDQGTPVESDLQDALETQTDFNDTVLLSNAFYGEAAQGNWTLKVTDTNSGEFVFYGYRRDDTDGDPFEEIRTANNTSLGQLVDWSVRIYGH</sequence>
<dbReference type="GO" id="GO:0005737">
    <property type="term" value="C:cytoplasm"/>
    <property type="evidence" value="ECO:0007669"/>
    <property type="project" value="UniProtKB-ARBA"/>
</dbReference>
<feature type="active site" description="Charge relay system" evidence="7 8">
    <location>
        <position position="138"/>
    </location>
</feature>
<evidence type="ECO:0000256" key="8">
    <source>
        <dbReference type="PROSITE-ProRule" id="PRU01240"/>
    </source>
</evidence>
<evidence type="ECO:0000256" key="2">
    <source>
        <dbReference type="ARBA" id="ARBA00022670"/>
    </source>
</evidence>
<dbReference type="InterPro" id="IPR022398">
    <property type="entry name" value="Peptidase_S8_His-AS"/>
</dbReference>
<evidence type="ECO:0000313" key="12">
    <source>
        <dbReference type="EMBL" id="GLS24917.1"/>
    </source>
</evidence>
<dbReference type="AlphaFoldDB" id="A0AA37T4K6"/>
<dbReference type="PROSITE" id="PS00137">
    <property type="entry name" value="SUBTILASE_HIS"/>
    <property type="match status" value="1"/>
</dbReference>
<dbReference type="CDD" id="cd04059">
    <property type="entry name" value="Peptidases_S8_Protein_convertases_Kexins_Furin-like"/>
    <property type="match status" value="1"/>
</dbReference>
<organism evidence="12 13">
    <name type="scientific">Marinibactrum halimedae</name>
    <dbReference type="NCBI Taxonomy" id="1444977"/>
    <lineage>
        <taxon>Bacteria</taxon>
        <taxon>Pseudomonadati</taxon>
        <taxon>Pseudomonadota</taxon>
        <taxon>Gammaproteobacteria</taxon>
        <taxon>Cellvibrionales</taxon>
        <taxon>Cellvibrionaceae</taxon>
        <taxon>Marinibactrum</taxon>
    </lineage>
</organism>
<dbReference type="GO" id="GO:0012505">
    <property type="term" value="C:endomembrane system"/>
    <property type="evidence" value="ECO:0007669"/>
    <property type="project" value="UniProtKB-ARBA"/>
</dbReference>
<dbReference type="PANTHER" id="PTHR42884:SF14">
    <property type="entry name" value="NEUROENDOCRINE CONVERTASE 1"/>
    <property type="match status" value="1"/>
</dbReference>
<dbReference type="InterPro" id="IPR008979">
    <property type="entry name" value="Galactose-bd-like_sf"/>
</dbReference>
<dbReference type="GO" id="GO:0004252">
    <property type="term" value="F:serine-type endopeptidase activity"/>
    <property type="evidence" value="ECO:0007669"/>
    <property type="project" value="UniProtKB-UniRule"/>
</dbReference>
<dbReference type="PRINTS" id="PR00723">
    <property type="entry name" value="SUBTILISIN"/>
</dbReference>
<dbReference type="Pfam" id="PF00082">
    <property type="entry name" value="Peptidase_S8"/>
    <property type="match status" value="1"/>
</dbReference>
<dbReference type="InterPro" id="IPR023828">
    <property type="entry name" value="Peptidase_S8_Ser-AS"/>
</dbReference>
<dbReference type="Gene3D" id="3.40.50.200">
    <property type="entry name" value="Peptidase S8/S53 domain"/>
    <property type="match status" value="1"/>
</dbReference>
<dbReference type="SUPFAM" id="SSF52743">
    <property type="entry name" value="Subtilisin-like"/>
    <property type="match status" value="1"/>
</dbReference>
<evidence type="ECO:0000256" key="3">
    <source>
        <dbReference type="ARBA" id="ARBA00022729"/>
    </source>
</evidence>
<keyword evidence="6" id="KW-0106">Calcium</keyword>
<dbReference type="InterPro" id="IPR000209">
    <property type="entry name" value="Peptidase_S8/S53_dom"/>
</dbReference>
<dbReference type="InterPro" id="IPR002884">
    <property type="entry name" value="P_dom"/>
</dbReference>
<dbReference type="SUPFAM" id="SSF49785">
    <property type="entry name" value="Galactose-binding domain-like"/>
    <property type="match status" value="1"/>
</dbReference>
<name>A0AA37T4K6_9GAMM</name>
<evidence type="ECO:0000256" key="10">
    <source>
        <dbReference type="SAM" id="SignalP"/>
    </source>
</evidence>
<keyword evidence="4 8" id="KW-0378">Hydrolase</keyword>
<protein>
    <submittedName>
        <fullName evidence="12">Peptidase S8</fullName>
    </submittedName>
</protein>
<feature type="active site" description="Charge relay system" evidence="7 8">
    <location>
        <position position="95"/>
    </location>
</feature>
<feature type="domain" description="P/Homo B" evidence="11">
    <location>
        <begin position="506"/>
        <end position="673"/>
    </location>
</feature>
<feature type="region of interest" description="Disordered" evidence="9">
    <location>
        <begin position="111"/>
        <end position="140"/>
    </location>
</feature>
<dbReference type="EMBL" id="BSPD01000020">
    <property type="protein sequence ID" value="GLS24917.1"/>
    <property type="molecule type" value="Genomic_DNA"/>
</dbReference>
<gene>
    <name evidence="12" type="ORF">GCM10007877_06310</name>
</gene>
<dbReference type="PROSITE" id="PS00136">
    <property type="entry name" value="SUBTILASE_ASP"/>
    <property type="match status" value="1"/>
</dbReference>
<comment type="caution">
    <text evidence="12">The sequence shown here is derived from an EMBL/GenBank/DDBJ whole genome shotgun (WGS) entry which is preliminary data.</text>
</comment>
<dbReference type="PROSITE" id="PS00138">
    <property type="entry name" value="SUBTILASE_SER"/>
    <property type="match status" value="1"/>
</dbReference>
<dbReference type="InterPro" id="IPR023827">
    <property type="entry name" value="Peptidase_S8_Asp-AS"/>
</dbReference>
<comment type="similarity">
    <text evidence="1">Belongs to the peptidase S8 family. Furin subfamily.</text>
</comment>
<dbReference type="PROSITE" id="PS51829">
    <property type="entry name" value="P_HOMO_B"/>
    <property type="match status" value="1"/>
</dbReference>
<dbReference type="Gene3D" id="2.60.120.260">
    <property type="entry name" value="Galactose-binding domain-like"/>
    <property type="match status" value="1"/>
</dbReference>
<dbReference type="PANTHER" id="PTHR42884">
    <property type="entry name" value="PROPROTEIN CONVERTASE SUBTILISIN/KEXIN-RELATED"/>
    <property type="match status" value="1"/>
</dbReference>
<dbReference type="GO" id="GO:0016020">
    <property type="term" value="C:membrane"/>
    <property type="evidence" value="ECO:0007669"/>
    <property type="project" value="TreeGrafter"/>
</dbReference>
<feature type="chain" id="PRO_5041357371" evidence="10">
    <location>
        <begin position="26"/>
        <end position="673"/>
    </location>
</feature>
<evidence type="ECO:0000256" key="5">
    <source>
        <dbReference type="ARBA" id="ARBA00022825"/>
    </source>
</evidence>
<dbReference type="InterPro" id="IPR036852">
    <property type="entry name" value="Peptidase_S8/S53_dom_sf"/>
</dbReference>
<dbReference type="InterPro" id="IPR015500">
    <property type="entry name" value="Peptidase_S8_subtilisin-rel"/>
</dbReference>